<protein>
    <recommendedName>
        <fullName evidence="7">Xylanolytic transcriptional activator regulatory domain-containing protein</fullName>
    </recommendedName>
</protein>
<feature type="region of interest" description="Disordered" evidence="6">
    <location>
        <begin position="87"/>
        <end position="110"/>
    </location>
</feature>
<evidence type="ECO:0000256" key="5">
    <source>
        <dbReference type="ARBA" id="ARBA00023242"/>
    </source>
</evidence>
<evidence type="ECO:0000256" key="2">
    <source>
        <dbReference type="ARBA" id="ARBA00023015"/>
    </source>
</evidence>
<evidence type="ECO:0000256" key="4">
    <source>
        <dbReference type="ARBA" id="ARBA00023163"/>
    </source>
</evidence>
<evidence type="ECO:0000313" key="8">
    <source>
        <dbReference type="EMBL" id="KAE8384446.1"/>
    </source>
</evidence>
<dbReference type="GO" id="GO:0003700">
    <property type="term" value="F:DNA-binding transcription factor activity"/>
    <property type="evidence" value="ECO:0007669"/>
    <property type="project" value="InterPro"/>
</dbReference>
<sequence length="628" mass="69837">MANQKPKRRACDSCFKKKVRAGAAGWLFHDVPPNQLYDLSRFVVMPVSHNAIGASTIIWPVPTIDFGVQHTLGMELPSDIGSYQESSAKPRVRSQVASPSPGPDVDSDRPALSAFPSIAEGMKPPRHANTFLNNVTYFTGYHIFSEEGQKWIETQVGESIEFDKLFALELQWLQPLRFFADSATHPSPLPSLPPRPVLERHILVYSSSFQCLVFPVVSKSTFGRTLDLAYSPIPSPGSASAKSCVYSFLALVSLFGFDDASHDCMDCRSCALAAQSFLASVMEEMTVDGLQSLIMLVQLQYFLGDLRSAGVTLSIATRLLYALGAHILPTKATPSRAPVYDKSDIRCHLRDLFWLCYSFDKDICIRTGQPPSLNDTHCDLSLPDDYVQLQNINLQHDMPPVNDNTIPLYPWDLRLSMLKSRIYDDLYSAVSLYQSASQLLSSIRALDETLEQWRVSLPSDFRPTLYFSDDTHISANVNTQAVMLRLAYYHCVTSIHQAANRYRNSALEPAGTWLSGITSSINLSITASRSTLSYLKRVLPIIKGECFWIILFYAITAVLTLFCDTISDPHGPDVHHNVELLQDVPGLIHRVPVRHLALGELTHLQYLNGFTTELAAICVRATSKAGRG</sequence>
<dbReference type="Pfam" id="PF04082">
    <property type="entry name" value="Fungal_trans"/>
    <property type="match status" value="1"/>
</dbReference>
<dbReference type="GO" id="GO:0003677">
    <property type="term" value="F:DNA binding"/>
    <property type="evidence" value="ECO:0007669"/>
    <property type="project" value="UniProtKB-KW"/>
</dbReference>
<gene>
    <name evidence="8" type="ORF">BDV23DRAFT_189190</name>
</gene>
<keyword evidence="2" id="KW-0805">Transcription regulation</keyword>
<organism evidence="8">
    <name type="scientific">Petromyces alliaceus</name>
    <name type="common">Aspergillus alliaceus</name>
    <dbReference type="NCBI Taxonomy" id="209559"/>
    <lineage>
        <taxon>Eukaryota</taxon>
        <taxon>Fungi</taxon>
        <taxon>Dikarya</taxon>
        <taxon>Ascomycota</taxon>
        <taxon>Pezizomycotina</taxon>
        <taxon>Eurotiomycetes</taxon>
        <taxon>Eurotiomycetidae</taxon>
        <taxon>Eurotiales</taxon>
        <taxon>Aspergillaceae</taxon>
        <taxon>Aspergillus</taxon>
        <taxon>Aspergillus subgen. Circumdati</taxon>
    </lineage>
</organism>
<feature type="domain" description="Xylanolytic transcriptional activator regulatory" evidence="7">
    <location>
        <begin position="309"/>
        <end position="389"/>
    </location>
</feature>
<keyword evidence="3" id="KW-0238">DNA-binding</keyword>
<keyword evidence="5" id="KW-0539">Nucleus</keyword>
<name>A0A5N7BRJ1_PETAA</name>
<dbReference type="PANTHER" id="PTHR46910:SF37">
    <property type="entry name" value="ZN(II)2CYS6 TRANSCRIPTION FACTOR (EUROFUNG)"/>
    <property type="match status" value="1"/>
</dbReference>
<dbReference type="GO" id="GO:0008270">
    <property type="term" value="F:zinc ion binding"/>
    <property type="evidence" value="ECO:0007669"/>
    <property type="project" value="InterPro"/>
</dbReference>
<evidence type="ECO:0000256" key="6">
    <source>
        <dbReference type="SAM" id="MobiDB-lite"/>
    </source>
</evidence>
<dbReference type="InterPro" id="IPR007219">
    <property type="entry name" value="XnlR_reg_dom"/>
</dbReference>
<dbReference type="AlphaFoldDB" id="A0A5N7BRJ1"/>
<dbReference type="PANTHER" id="PTHR46910">
    <property type="entry name" value="TRANSCRIPTION FACTOR PDR1"/>
    <property type="match status" value="1"/>
</dbReference>
<dbReference type="GO" id="GO:0006351">
    <property type="term" value="P:DNA-templated transcription"/>
    <property type="evidence" value="ECO:0007669"/>
    <property type="project" value="InterPro"/>
</dbReference>
<keyword evidence="4" id="KW-0804">Transcription</keyword>
<evidence type="ECO:0000256" key="1">
    <source>
        <dbReference type="ARBA" id="ARBA00004123"/>
    </source>
</evidence>
<dbReference type="EMBL" id="ML735372">
    <property type="protein sequence ID" value="KAE8384446.1"/>
    <property type="molecule type" value="Genomic_DNA"/>
</dbReference>
<evidence type="ECO:0000256" key="3">
    <source>
        <dbReference type="ARBA" id="ARBA00023125"/>
    </source>
</evidence>
<dbReference type="InterPro" id="IPR050987">
    <property type="entry name" value="AtrR-like"/>
</dbReference>
<comment type="subcellular location">
    <subcellularLocation>
        <location evidence="1">Nucleus</location>
    </subcellularLocation>
</comment>
<proteinExistence type="predicted"/>
<dbReference type="GO" id="GO:0005634">
    <property type="term" value="C:nucleus"/>
    <property type="evidence" value="ECO:0007669"/>
    <property type="project" value="UniProtKB-SubCell"/>
</dbReference>
<accession>A0A5N7BRJ1</accession>
<dbReference type="SMART" id="SM00906">
    <property type="entry name" value="Fungal_trans"/>
    <property type="match status" value="1"/>
</dbReference>
<evidence type="ECO:0000259" key="7">
    <source>
        <dbReference type="SMART" id="SM00906"/>
    </source>
</evidence>
<dbReference type="Proteomes" id="UP000326877">
    <property type="component" value="Unassembled WGS sequence"/>
</dbReference>
<dbReference type="CDD" id="cd12148">
    <property type="entry name" value="fungal_TF_MHR"/>
    <property type="match status" value="1"/>
</dbReference>
<dbReference type="OrthoDB" id="4116913at2759"/>
<reference evidence="8" key="1">
    <citation type="submission" date="2019-04" db="EMBL/GenBank/DDBJ databases">
        <title>Friends and foes A comparative genomics studyof 23 Aspergillus species from section Flavi.</title>
        <authorList>
            <consortium name="DOE Joint Genome Institute"/>
            <person name="Kjaerbolling I."/>
            <person name="Vesth T."/>
            <person name="Frisvad J.C."/>
            <person name="Nybo J.L."/>
            <person name="Theobald S."/>
            <person name="Kildgaard S."/>
            <person name="Isbrandt T."/>
            <person name="Kuo A."/>
            <person name="Sato A."/>
            <person name="Lyhne E.K."/>
            <person name="Kogle M.E."/>
            <person name="Wiebenga A."/>
            <person name="Kun R.S."/>
            <person name="Lubbers R.J."/>
            <person name="Makela M.R."/>
            <person name="Barry K."/>
            <person name="Chovatia M."/>
            <person name="Clum A."/>
            <person name="Daum C."/>
            <person name="Haridas S."/>
            <person name="He G."/>
            <person name="LaButti K."/>
            <person name="Lipzen A."/>
            <person name="Mondo S."/>
            <person name="Riley R."/>
            <person name="Salamov A."/>
            <person name="Simmons B.A."/>
            <person name="Magnuson J.K."/>
            <person name="Henrissat B."/>
            <person name="Mortensen U.H."/>
            <person name="Larsen T.O."/>
            <person name="Devries R.P."/>
            <person name="Grigoriev I.V."/>
            <person name="Machida M."/>
            <person name="Baker S.E."/>
            <person name="Andersen M.R."/>
        </authorList>
    </citation>
    <scope>NUCLEOTIDE SEQUENCE [LARGE SCALE GENOMIC DNA]</scope>
    <source>
        <strain evidence="8">IBT 14317</strain>
    </source>
</reference>